<keyword evidence="1" id="KW-1133">Transmembrane helix</keyword>
<dbReference type="InterPro" id="IPR025356">
    <property type="entry name" value="DUF4260"/>
</dbReference>
<dbReference type="EMBL" id="JBHSFV010000023">
    <property type="protein sequence ID" value="MFC4636580.1"/>
    <property type="molecule type" value="Genomic_DNA"/>
</dbReference>
<gene>
    <name evidence="2" type="ORF">ACFO3O_21930</name>
</gene>
<accession>A0ABV9I4G8</accession>
<keyword evidence="1" id="KW-0472">Membrane</keyword>
<organism evidence="2 3">
    <name type="scientific">Dokdonia ponticola</name>
    <dbReference type="NCBI Taxonomy" id="2041041"/>
    <lineage>
        <taxon>Bacteria</taxon>
        <taxon>Pseudomonadati</taxon>
        <taxon>Bacteroidota</taxon>
        <taxon>Flavobacteriia</taxon>
        <taxon>Flavobacteriales</taxon>
        <taxon>Flavobacteriaceae</taxon>
        <taxon>Dokdonia</taxon>
    </lineage>
</organism>
<dbReference type="Pfam" id="PF14079">
    <property type="entry name" value="DUF4260"/>
    <property type="match status" value="1"/>
</dbReference>
<dbReference type="Proteomes" id="UP001596043">
    <property type="component" value="Unassembled WGS sequence"/>
</dbReference>
<keyword evidence="1" id="KW-0812">Transmembrane</keyword>
<sequence length="114" mass="13032">MKTTLKLEELAQFGFGIYLFSLLPFAWWWFLVLLLTPDIGMIGYAFGNKVGAFSYNLFHHKGLAIVLYLIGVYLQNDILMLIGTILFAHAAFDRILGYGLKYEKGFKYTHLGDL</sequence>
<comment type="caution">
    <text evidence="2">The sequence shown here is derived from an EMBL/GenBank/DDBJ whole genome shotgun (WGS) entry which is preliminary data.</text>
</comment>
<dbReference type="RefSeq" id="WP_379982911.1">
    <property type="nucleotide sequence ID" value="NZ_JBHSFV010000023.1"/>
</dbReference>
<reference evidence="3" key="1">
    <citation type="journal article" date="2019" name="Int. J. Syst. Evol. Microbiol.">
        <title>The Global Catalogue of Microorganisms (GCM) 10K type strain sequencing project: providing services to taxonomists for standard genome sequencing and annotation.</title>
        <authorList>
            <consortium name="The Broad Institute Genomics Platform"/>
            <consortium name="The Broad Institute Genome Sequencing Center for Infectious Disease"/>
            <person name="Wu L."/>
            <person name="Ma J."/>
        </authorList>
    </citation>
    <scope>NUCLEOTIDE SEQUENCE [LARGE SCALE GENOMIC DNA]</scope>
    <source>
        <strain evidence="3">YJ-61-S</strain>
    </source>
</reference>
<keyword evidence="3" id="KW-1185">Reference proteome</keyword>
<evidence type="ECO:0000256" key="1">
    <source>
        <dbReference type="SAM" id="Phobius"/>
    </source>
</evidence>
<evidence type="ECO:0000313" key="2">
    <source>
        <dbReference type="EMBL" id="MFC4636580.1"/>
    </source>
</evidence>
<protein>
    <submittedName>
        <fullName evidence="2">DUF4260 domain-containing protein</fullName>
    </submittedName>
</protein>
<name>A0ABV9I4G8_9FLAO</name>
<evidence type="ECO:0000313" key="3">
    <source>
        <dbReference type="Proteomes" id="UP001596043"/>
    </source>
</evidence>
<feature type="transmembrane region" description="Helical" evidence="1">
    <location>
        <begin position="15"/>
        <end position="36"/>
    </location>
</feature>
<proteinExistence type="predicted"/>